<feature type="compositionally biased region" description="Basic and acidic residues" evidence="1">
    <location>
        <begin position="131"/>
        <end position="148"/>
    </location>
</feature>
<sequence length="353" mass="39739">MTVLNIDGTGIARSIGSAGRVVRRLAGRFMERPRPEARPAPPAVESRPVALNVPLDYGWPLGLMKRQHLESLPLDQAYEEAFRTHRARVDTAVHASATQRFGHAHIDDKELRAQLHAWRDGDGGVVENDDVPWRPESESEWESERESDIESEAGSHSVSPKRESEIQSVHSSAAQSAAIPGEAGTSGMRRVRFAPQAEARVIDDERSTLKPEIERFPIHSPQRESVKPKRHAPESPESHALYRQRSVNGAAWDTVMRMKSPRFGPEDKRMTQEMLKQNKLIFSVKREYKVTSEEEPVAVKLVHALDRETQGPSFGGKVKGLMRRLRGKDRLPARIAIPGEDIRYETLQRANNQ</sequence>
<evidence type="ECO:0000313" key="2">
    <source>
        <dbReference type="EMBL" id="CAB3708325.1"/>
    </source>
</evidence>
<protein>
    <submittedName>
        <fullName evidence="2">Uncharacterized protein</fullName>
    </submittedName>
</protein>
<gene>
    <name evidence="2" type="ORF">LMG27174_04075</name>
</gene>
<reference evidence="2 3" key="1">
    <citation type="submission" date="2020-04" db="EMBL/GenBank/DDBJ databases">
        <authorList>
            <person name="De Canck E."/>
        </authorList>
    </citation>
    <scope>NUCLEOTIDE SEQUENCE [LARGE SCALE GENOMIC DNA]</scope>
    <source>
        <strain evidence="2 3">LMG 27174</strain>
    </source>
</reference>
<organism evidence="2 3">
    <name type="scientific">Paraburkholderia rhynchosiae</name>
    <dbReference type="NCBI Taxonomy" id="487049"/>
    <lineage>
        <taxon>Bacteria</taxon>
        <taxon>Pseudomonadati</taxon>
        <taxon>Pseudomonadota</taxon>
        <taxon>Betaproteobacteria</taxon>
        <taxon>Burkholderiales</taxon>
        <taxon>Burkholderiaceae</taxon>
        <taxon>Paraburkholderia</taxon>
    </lineage>
</organism>
<dbReference type="Proteomes" id="UP000494205">
    <property type="component" value="Unassembled WGS sequence"/>
</dbReference>
<evidence type="ECO:0000313" key="3">
    <source>
        <dbReference type="Proteomes" id="UP000494205"/>
    </source>
</evidence>
<dbReference type="AlphaFoldDB" id="A0A6J5BJQ4"/>
<dbReference type="EMBL" id="CADIJZ010000015">
    <property type="protein sequence ID" value="CAB3708325.1"/>
    <property type="molecule type" value="Genomic_DNA"/>
</dbReference>
<feature type="compositionally biased region" description="Basic and acidic residues" evidence="1">
    <location>
        <begin position="202"/>
        <end position="237"/>
    </location>
</feature>
<feature type="region of interest" description="Disordered" evidence="1">
    <location>
        <begin position="202"/>
        <end position="239"/>
    </location>
</feature>
<dbReference type="RefSeq" id="WP_146014321.1">
    <property type="nucleotide sequence ID" value="NZ_CADIJZ010000015.1"/>
</dbReference>
<proteinExistence type="predicted"/>
<accession>A0A6J5BJQ4</accession>
<feature type="region of interest" description="Disordered" evidence="1">
    <location>
        <begin position="120"/>
        <end position="186"/>
    </location>
</feature>
<dbReference type="OrthoDB" id="9110305at2"/>
<name>A0A6J5BJQ4_9BURK</name>
<evidence type="ECO:0000256" key="1">
    <source>
        <dbReference type="SAM" id="MobiDB-lite"/>
    </source>
</evidence>
<feature type="compositionally biased region" description="Low complexity" evidence="1">
    <location>
        <begin position="167"/>
        <end position="178"/>
    </location>
</feature>